<gene>
    <name evidence="3" type="ORF">PROFUN_13083</name>
</gene>
<accession>A0A2P6N5H7</accession>
<keyword evidence="2" id="KW-0472">Membrane</keyword>
<dbReference type="AlphaFoldDB" id="A0A2P6N5H7"/>
<sequence>MESTSSQIRKNSSKISGAQLWLGIVAILSGLYGCKLVLLGSYNHPAYSSSSTEVVRLLGAKIITDSLLKGATALTLYEGESHSGGLLFTLCLANCIINFSVQLAGAMTGGLQTEADWILFIGHGFSIIMLTAGKHMKIKLKEATRTRRSMSGSNGNTNGTRRTYGHLIRHIDTTCVNITTVTSNVLRTRLHYKKHRQQLKLWYQRHRGHLISSTIFAIFYKLKKAQQAEMKKWIKCAYLNEENNRPQVEGETNSSSISKEKDITVKVVSNSNSPTKEELNSLPSLIHDASVKIHENADTCTEKHDANPTSLLDAETDAEVNREASKPPPSTESTTPNPTPIKTTQTPTASTDRNERIDTDSSQPTIHDTETKDNATKERSPKIEESSEEEYPESDDSSEDDQTWTRSTNKRRRKGPQVLTRSSLQNILNQYGITDVQEKGENVDDLLAEAVLKMSAEEALAKERQALEGQRMSSPKREEEGTETHAPPRFDPLDVLCVAAVGDEALT</sequence>
<protein>
    <submittedName>
        <fullName evidence="3">Uncharacterized protein</fullName>
    </submittedName>
</protein>
<keyword evidence="2" id="KW-1133">Transmembrane helix</keyword>
<dbReference type="EMBL" id="MDYQ01000193">
    <property type="protein sequence ID" value="PRP79203.1"/>
    <property type="molecule type" value="Genomic_DNA"/>
</dbReference>
<feature type="compositionally biased region" description="Basic and acidic residues" evidence="1">
    <location>
        <begin position="475"/>
        <end position="491"/>
    </location>
</feature>
<dbReference type="Proteomes" id="UP000241769">
    <property type="component" value="Unassembled WGS sequence"/>
</dbReference>
<evidence type="ECO:0000313" key="4">
    <source>
        <dbReference type="Proteomes" id="UP000241769"/>
    </source>
</evidence>
<feature type="compositionally biased region" description="Acidic residues" evidence="1">
    <location>
        <begin position="386"/>
        <end position="402"/>
    </location>
</feature>
<reference evidence="3 4" key="1">
    <citation type="journal article" date="2018" name="Genome Biol. Evol.">
        <title>Multiple Roots of Fruiting Body Formation in Amoebozoa.</title>
        <authorList>
            <person name="Hillmann F."/>
            <person name="Forbes G."/>
            <person name="Novohradska S."/>
            <person name="Ferling I."/>
            <person name="Riege K."/>
            <person name="Groth M."/>
            <person name="Westermann M."/>
            <person name="Marz M."/>
            <person name="Spaller T."/>
            <person name="Winckler T."/>
            <person name="Schaap P."/>
            <person name="Glockner G."/>
        </authorList>
    </citation>
    <scope>NUCLEOTIDE SEQUENCE [LARGE SCALE GENOMIC DNA]</scope>
    <source>
        <strain evidence="3 4">Jena</strain>
    </source>
</reference>
<feature type="region of interest" description="Disordered" evidence="1">
    <location>
        <begin position="315"/>
        <end position="419"/>
    </location>
</feature>
<evidence type="ECO:0000256" key="2">
    <source>
        <dbReference type="SAM" id="Phobius"/>
    </source>
</evidence>
<dbReference type="InParanoid" id="A0A2P6N5H7"/>
<proteinExistence type="predicted"/>
<organism evidence="3 4">
    <name type="scientific">Planoprotostelium fungivorum</name>
    <dbReference type="NCBI Taxonomy" id="1890364"/>
    <lineage>
        <taxon>Eukaryota</taxon>
        <taxon>Amoebozoa</taxon>
        <taxon>Evosea</taxon>
        <taxon>Variosea</taxon>
        <taxon>Cavosteliida</taxon>
        <taxon>Cavosteliaceae</taxon>
        <taxon>Planoprotostelium</taxon>
    </lineage>
</organism>
<feature type="region of interest" description="Disordered" evidence="1">
    <location>
        <begin position="462"/>
        <end position="491"/>
    </location>
</feature>
<evidence type="ECO:0000313" key="3">
    <source>
        <dbReference type="EMBL" id="PRP79203.1"/>
    </source>
</evidence>
<name>A0A2P6N5H7_9EUKA</name>
<keyword evidence="4" id="KW-1185">Reference proteome</keyword>
<feature type="compositionally biased region" description="Basic and acidic residues" evidence="1">
    <location>
        <begin position="367"/>
        <end position="385"/>
    </location>
</feature>
<feature type="compositionally biased region" description="Polar residues" evidence="1">
    <location>
        <begin position="341"/>
        <end position="351"/>
    </location>
</feature>
<comment type="caution">
    <text evidence="3">The sequence shown here is derived from an EMBL/GenBank/DDBJ whole genome shotgun (WGS) entry which is preliminary data.</text>
</comment>
<evidence type="ECO:0000256" key="1">
    <source>
        <dbReference type="SAM" id="MobiDB-lite"/>
    </source>
</evidence>
<keyword evidence="2" id="KW-0812">Transmembrane</keyword>
<feature type="transmembrane region" description="Helical" evidence="2">
    <location>
        <begin position="20"/>
        <end position="42"/>
    </location>
</feature>